<evidence type="ECO:0000313" key="9">
    <source>
        <dbReference type="EMBL" id="OGE40487.1"/>
    </source>
</evidence>
<keyword evidence="7" id="KW-0255">Endonuclease</keyword>
<dbReference type="HAMAP" id="MF_00152">
    <property type="entry name" value="Nfo"/>
    <property type="match status" value="1"/>
</dbReference>
<feature type="binding site" evidence="7">
    <location>
        <position position="235"/>
    </location>
    <ligand>
        <name>Zn(2+)</name>
        <dbReference type="ChEBI" id="CHEBI:29105"/>
        <label>3</label>
    </ligand>
</feature>
<dbReference type="EMBL" id="MFDD01000009">
    <property type="protein sequence ID" value="OGE40487.1"/>
    <property type="molecule type" value="Genomic_DNA"/>
</dbReference>
<dbReference type="GO" id="GO:0008833">
    <property type="term" value="F:deoxyribonuclease IV (phage-T4-induced) activity"/>
    <property type="evidence" value="ECO:0007669"/>
    <property type="project" value="UniProtKB-UniRule"/>
</dbReference>
<comment type="cofactor">
    <cofactor evidence="7">
        <name>Zn(2+)</name>
        <dbReference type="ChEBI" id="CHEBI:29105"/>
    </cofactor>
    <text evidence="7">Binds 3 Zn(2+) ions.</text>
</comment>
<feature type="binding site" evidence="7">
    <location>
        <position position="183"/>
    </location>
    <ligand>
        <name>Zn(2+)</name>
        <dbReference type="ChEBI" id="CHEBI:29105"/>
        <label>2</label>
    </ligand>
</feature>
<feature type="binding site" evidence="7">
    <location>
        <position position="143"/>
    </location>
    <ligand>
        <name>Zn(2+)</name>
        <dbReference type="ChEBI" id="CHEBI:29105"/>
        <label>2</label>
    </ligand>
</feature>
<dbReference type="SMART" id="SM00518">
    <property type="entry name" value="AP2Ec"/>
    <property type="match status" value="1"/>
</dbReference>
<dbReference type="InterPro" id="IPR036237">
    <property type="entry name" value="Xyl_isomerase-like_sf"/>
</dbReference>
<dbReference type="PANTHER" id="PTHR21445:SF0">
    <property type="entry name" value="APURINIC-APYRIMIDINIC ENDONUCLEASE"/>
    <property type="match status" value="1"/>
</dbReference>
<evidence type="ECO:0000256" key="3">
    <source>
        <dbReference type="ARBA" id="ARBA00022763"/>
    </source>
</evidence>
<dbReference type="GO" id="GO:0008081">
    <property type="term" value="F:phosphoric diester hydrolase activity"/>
    <property type="evidence" value="ECO:0007669"/>
    <property type="project" value="TreeGrafter"/>
</dbReference>
<evidence type="ECO:0000313" key="10">
    <source>
        <dbReference type="Proteomes" id="UP000177328"/>
    </source>
</evidence>
<dbReference type="CDD" id="cd00019">
    <property type="entry name" value="AP2Ec"/>
    <property type="match status" value="1"/>
</dbReference>
<dbReference type="Pfam" id="PF01261">
    <property type="entry name" value="AP_endonuc_2"/>
    <property type="match status" value="1"/>
</dbReference>
<dbReference type="FunFam" id="3.20.20.150:FF:000001">
    <property type="entry name" value="Probable endonuclease 4"/>
    <property type="match status" value="1"/>
</dbReference>
<keyword evidence="2 7" id="KW-0479">Metal-binding</keyword>
<feature type="binding site" evidence="7">
    <location>
        <position position="233"/>
    </location>
    <ligand>
        <name>Zn(2+)</name>
        <dbReference type="ChEBI" id="CHEBI:29105"/>
        <label>3</label>
    </ligand>
</feature>
<dbReference type="GO" id="GO:0003677">
    <property type="term" value="F:DNA binding"/>
    <property type="evidence" value="ECO:0007669"/>
    <property type="project" value="InterPro"/>
</dbReference>
<dbReference type="PROSITE" id="PS00731">
    <property type="entry name" value="AP_NUCLEASE_F2_3"/>
    <property type="match status" value="1"/>
</dbReference>
<evidence type="ECO:0000256" key="5">
    <source>
        <dbReference type="ARBA" id="ARBA00022833"/>
    </source>
</evidence>
<name>A0A1F5KHR4_9BACT</name>
<dbReference type="NCBIfam" id="TIGR00587">
    <property type="entry name" value="nfo"/>
    <property type="match status" value="1"/>
</dbReference>
<feature type="binding site" evidence="7">
    <location>
        <position position="220"/>
    </location>
    <ligand>
        <name>Zn(2+)</name>
        <dbReference type="ChEBI" id="CHEBI:29105"/>
        <label>2</label>
    </ligand>
</feature>
<dbReference type="GO" id="GO:0006284">
    <property type="term" value="P:base-excision repair"/>
    <property type="evidence" value="ECO:0007669"/>
    <property type="project" value="TreeGrafter"/>
</dbReference>
<comment type="catalytic activity">
    <reaction evidence="7">
        <text>Endonucleolytic cleavage to 5'-phosphooligonucleotide end-products.</text>
        <dbReference type="EC" id="3.1.21.2"/>
    </reaction>
</comment>
<dbReference type="Proteomes" id="UP000177328">
    <property type="component" value="Unassembled WGS sequence"/>
</dbReference>
<sequence>MKIGAHISSAGSIDLSFDRAKEMGAECMQIFISPPQMWVKPEISPQKIERFRKKAEESGIGPNFIHGVYLANLATSSPESLEKSIDWLRFSLKTADILGLKGTIIHVGSHKGSGFAGCLKQVAQAIKEILDSSNSSFSYLILENCAGSGGTIGCNFNELGQILKQVRSDLIGVQDDRLKVCLDTQHAFASGYDLRTEEGVWKTLQEFDQEIGLENLIAIHANDSKTELGSKKDRHENIGQGLIKEAGFRFLIKALQTNPKVSDVVLLLEVPGLEGKGPDKPNLDLLKSYLK</sequence>
<feature type="binding site" evidence="7">
    <location>
        <position position="269"/>
    </location>
    <ligand>
        <name>Zn(2+)</name>
        <dbReference type="ChEBI" id="CHEBI:29105"/>
        <label>2</label>
    </ligand>
</feature>
<dbReference type="PROSITE" id="PS51432">
    <property type="entry name" value="AP_NUCLEASE_F2_4"/>
    <property type="match status" value="1"/>
</dbReference>
<keyword evidence="6 7" id="KW-0234">DNA repair</keyword>
<keyword evidence="4 7" id="KW-0378">Hydrolase</keyword>
<comment type="similarity">
    <text evidence="1 7">Belongs to the AP endonuclease 2 family.</text>
</comment>
<dbReference type="PANTHER" id="PTHR21445">
    <property type="entry name" value="ENDONUCLEASE IV ENDODEOXYRIBONUCLEASE IV"/>
    <property type="match status" value="1"/>
</dbReference>
<dbReference type="InterPro" id="IPR018246">
    <property type="entry name" value="AP_endonuc_F2_Zn_BS"/>
</dbReference>
<feature type="domain" description="Xylose isomerase-like TIM barrel" evidence="8">
    <location>
        <begin position="17"/>
        <end position="273"/>
    </location>
</feature>
<dbReference type="EC" id="3.1.21.2" evidence="7"/>
<dbReference type="InterPro" id="IPR013022">
    <property type="entry name" value="Xyl_isomerase-like_TIM-brl"/>
</dbReference>
<reference evidence="9 10" key="1">
    <citation type="journal article" date="2016" name="Nat. Commun.">
        <title>Thousands of microbial genomes shed light on interconnected biogeochemical processes in an aquifer system.</title>
        <authorList>
            <person name="Anantharaman K."/>
            <person name="Brown C.T."/>
            <person name="Hug L.A."/>
            <person name="Sharon I."/>
            <person name="Castelle C.J."/>
            <person name="Probst A.J."/>
            <person name="Thomas B.C."/>
            <person name="Singh A."/>
            <person name="Wilkins M.J."/>
            <person name="Karaoz U."/>
            <person name="Brodie E.L."/>
            <person name="Williams K.H."/>
            <person name="Hubbard S.S."/>
            <person name="Banfield J.F."/>
        </authorList>
    </citation>
    <scope>NUCLEOTIDE SEQUENCE [LARGE SCALE GENOMIC DNA]</scope>
</reference>
<dbReference type="Gene3D" id="3.20.20.150">
    <property type="entry name" value="Divalent-metal-dependent TIM barrel enzymes"/>
    <property type="match status" value="1"/>
</dbReference>
<evidence type="ECO:0000259" key="8">
    <source>
        <dbReference type="Pfam" id="PF01261"/>
    </source>
</evidence>
<evidence type="ECO:0000256" key="7">
    <source>
        <dbReference type="HAMAP-Rule" id="MF_00152"/>
    </source>
</evidence>
<gene>
    <name evidence="7" type="primary">nfo</name>
    <name evidence="9" type="ORF">A3D25_00150</name>
</gene>
<protein>
    <recommendedName>
        <fullName evidence="7">Probable endonuclease 4</fullName>
        <ecNumber evidence="7">3.1.21.2</ecNumber>
    </recommendedName>
    <alternativeName>
        <fullName evidence="7">Endodeoxyribonuclease IV</fullName>
    </alternativeName>
    <alternativeName>
        <fullName evidence="7">Endonuclease IV</fullName>
    </alternativeName>
</protein>
<keyword evidence="5 7" id="KW-0862">Zinc</keyword>
<evidence type="ECO:0000256" key="1">
    <source>
        <dbReference type="ARBA" id="ARBA00005340"/>
    </source>
</evidence>
<feature type="binding site" evidence="7">
    <location>
        <position position="143"/>
    </location>
    <ligand>
        <name>Zn(2+)</name>
        <dbReference type="ChEBI" id="CHEBI:29105"/>
        <label>1</label>
    </ligand>
</feature>
<evidence type="ECO:0000256" key="2">
    <source>
        <dbReference type="ARBA" id="ARBA00022723"/>
    </source>
</evidence>
<dbReference type="GO" id="GO:0003906">
    <property type="term" value="F:DNA-(apurinic or apyrimidinic site) endonuclease activity"/>
    <property type="evidence" value="ECO:0007669"/>
    <property type="project" value="TreeGrafter"/>
</dbReference>
<evidence type="ECO:0000256" key="6">
    <source>
        <dbReference type="ARBA" id="ARBA00023204"/>
    </source>
</evidence>
<comment type="caution">
    <text evidence="9">The sequence shown here is derived from an EMBL/GenBank/DDBJ whole genome shotgun (WGS) entry which is preliminary data.</text>
</comment>
<organism evidence="9 10">
    <name type="scientific">Candidatus Daviesbacteria bacterium RIFCSPHIGHO2_02_FULL_43_12</name>
    <dbReference type="NCBI Taxonomy" id="1797776"/>
    <lineage>
        <taxon>Bacteria</taxon>
        <taxon>Candidatus Daviesiibacteriota</taxon>
    </lineage>
</organism>
<accession>A0A1F5KHR4</accession>
<proteinExistence type="inferred from homology"/>
<keyword evidence="7" id="KW-0540">Nuclease</keyword>
<comment type="function">
    <text evidence="7">Endonuclease IV plays a role in DNA repair. It cleaves phosphodiester bonds at apurinic or apyrimidinic (AP) sites, generating a 3'-hydroxyl group and a 5'-terminal sugar phosphate.</text>
</comment>
<feature type="binding site" evidence="7">
    <location>
        <position position="66"/>
    </location>
    <ligand>
        <name>Zn(2+)</name>
        <dbReference type="ChEBI" id="CHEBI:29105"/>
        <label>1</label>
    </ligand>
</feature>
<dbReference type="AlphaFoldDB" id="A0A1F5KHR4"/>
<dbReference type="SUPFAM" id="SSF51658">
    <property type="entry name" value="Xylose isomerase-like"/>
    <property type="match status" value="1"/>
</dbReference>
<evidence type="ECO:0000256" key="4">
    <source>
        <dbReference type="ARBA" id="ARBA00022801"/>
    </source>
</evidence>
<keyword evidence="3 7" id="KW-0227">DNA damage</keyword>
<dbReference type="InterPro" id="IPR001719">
    <property type="entry name" value="AP_endonuc_2"/>
</dbReference>
<feature type="binding site" evidence="7">
    <location>
        <position position="186"/>
    </location>
    <ligand>
        <name>Zn(2+)</name>
        <dbReference type="ChEBI" id="CHEBI:29105"/>
        <label>3</label>
    </ligand>
</feature>
<dbReference type="GO" id="GO:0008270">
    <property type="term" value="F:zinc ion binding"/>
    <property type="evidence" value="ECO:0007669"/>
    <property type="project" value="UniProtKB-UniRule"/>
</dbReference>
<feature type="binding site" evidence="7">
    <location>
        <position position="106"/>
    </location>
    <ligand>
        <name>Zn(2+)</name>
        <dbReference type="ChEBI" id="CHEBI:29105"/>
        <label>1</label>
    </ligand>
</feature>